<feature type="transmembrane region" description="Helical" evidence="8">
    <location>
        <begin position="300"/>
        <end position="318"/>
    </location>
</feature>
<name>A0A336KQ34_CULSO</name>
<dbReference type="CDD" id="cd17358">
    <property type="entry name" value="MFS_GLUT6_8_Class3_like"/>
    <property type="match status" value="1"/>
</dbReference>
<dbReference type="AlphaFoldDB" id="A0A336KQ34"/>
<keyword evidence="6 8" id="KW-1133">Transmembrane helix</keyword>
<evidence type="ECO:0000256" key="9">
    <source>
        <dbReference type="SAM" id="SignalP"/>
    </source>
</evidence>
<dbReference type="InterPro" id="IPR005828">
    <property type="entry name" value="MFS_sugar_transport-like"/>
</dbReference>
<gene>
    <name evidence="11" type="primary">CSON014045</name>
</gene>
<dbReference type="InterPro" id="IPR036259">
    <property type="entry name" value="MFS_trans_sf"/>
</dbReference>
<feature type="transmembrane region" description="Helical" evidence="8">
    <location>
        <begin position="426"/>
        <end position="447"/>
    </location>
</feature>
<dbReference type="InterPro" id="IPR020846">
    <property type="entry name" value="MFS_dom"/>
</dbReference>
<keyword evidence="2" id="KW-0813">Transport</keyword>
<dbReference type="PANTHER" id="PTHR48021">
    <property type="match status" value="1"/>
</dbReference>
<dbReference type="InterPro" id="IPR050549">
    <property type="entry name" value="MFS_Trehalose_Transporter"/>
</dbReference>
<evidence type="ECO:0000313" key="12">
    <source>
        <dbReference type="EMBL" id="SSX26976.1"/>
    </source>
</evidence>
<feature type="transmembrane region" description="Helical" evidence="8">
    <location>
        <begin position="396"/>
        <end position="420"/>
    </location>
</feature>
<comment type="subcellular location">
    <subcellularLocation>
        <location evidence="1">Cell membrane</location>
        <topology evidence="1">Multi-pass membrane protein</topology>
    </subcellularLocation>
</comment>
<feature type="transmembrane region" description="Helical" evidence="8">
    <location>
        <begin position="144"/>
        <end position="166"/>
    </location>
</feature>
<evidence type="ECO:0000256" key="4">
    <source>
        <dbReference type="ARBA" id="ARBA00022597"/>
    </source>
</evidence>
<feature type="chain" id="PRO_5033342695" evidence="9">
    <location>
        <begin position="30"/>
        <end position="465"/>
    </location>
</feature>
<evidence type="ECO:0000256" key="7">
    <source>
        <dbReference type="ARBA" id="ARBA00023136"/>
    </source>
</evidence>
<feature type="transmembrane region" description="Helical" evidence="8">
    <location>
        <begin position="172"/>
        <end position="189"/>
    </location>
</feature>
<reference evidence="12" key="2">
    <citation type="submission" date="2018-07" db="EMBL/GenBank/DDBJ databases">
        <authorList>
            <person name="Quirk P.G."/>
            <person name="Krulwich T.A."/>
        </authorList>
    </citation>
    <scope>NUCLEOTIDE SEQUENCE</scope>
</reference>
<feature type="transmembrane region" description="Helical" evidence="8">
    <location>
        <begin position="56"/>
        <end position="78"/>
    </location>
</feature>
<proteinExistence type="predicted"/>
<dbReference type="FunFam" id="1.20.1250.20:FF:000218">
    <property type="entry name" value="facilitated trehalose transporter Tret1"/>
    <property type="match status" value="1"/>
</dbReference>
<dbReference type="EMBL" id="UFQT01000752">
    <property type="protein sequence ID" value="SSX26976.1"/>
    <property type="molecule type" value="Genomic_DNA"/>
</dbReference>
<reference evidence="11" key="1">
    <citation type="submission" date="2018-04" db="EMBL/GenBank/DDBJ databases">
        <authorList>
            <person name="Go L.Y."/>
            <person name="Mitchell J.A."/>
        </authorList>
    </citation>
    <scope>NUCLEOTIDE SEQUENCE</scope>
    <source>
        <tissue evidence="11">Whole organism</tissue>
    </source>
</reference>
<evidence type="ECO:0000256" key="2">
    <source>
        <dbReference type="ARBA" id="ARBA00022448"/>
    </source>
</evidence>
<feature type="domain" description="Major facilitator superfamily (MFS) profile" evidence="10">
    <location>
        <begin position="14"/>
        <end position="451"/>
    </location>
</feature>
<organism evidence="11">
    <name type="scientific">Culicoides sonorensis</name>
    <name type="common">Biting midge</name>
    <dbReference type="NCBI Taxonomy" id="179676"/>
    <lineage>
        <taxon>Eukaryota</taxon>
        <taxon>Metazoa</taxon>
        <taxon>Ecdysozoa</taxon>
        <taxon>Arthropoda</taxon>
        <taxon>Hexapoda</taxon>
        <taxon>Insecta</taxon>
        <taxon>Pterygota</taxon>
        <taxon>Neoptera</taxon>
        <taxon>Endopterygota</taxon>
        <taxon>Diptera</taxon>
        <taxon>Nematocera</taxon>
        <taxon>Chironomoidea</taxon>
        <taxon>Ceratopogonidae</taxon>
        <taxon>Ceratopogoninae</taxon>
        <taxon>Culicoides</taxon>
        <taxon>Monoculicoides</taxon>
    </lineage>
</organism>
<dbReference type="Gene3D" id="1.20.1250.20">
    <property type="entry name" value="MFS general substrate transporter like domains"/>
    <property type="match status" value="1"/>
</dbReference>
<dbReference type="PANTHER" id="PTHR48021:SF33">
    <property type="entry name" value="AT22075P-RELATED"/>
    <property type="match status" value="1"/>
</dbReference>
<keyword evidence="9" id="KW-0732">Signal</keyword>
<sequence>MKNMSKSIKRQYLASFCAILMMLAHGASCGWTSPSFPILQSIETPLEGGILTNEQMSWIGALLCPGGVLGTLIYGWLCDKFGRRLSACTITIPHITSWIFILIAKHPYHLYISRFLAGFTGAAAFVVIPIYISEITESHVRGLMGSMVVLSCNIGIFLAFIVGNFIEPMDVPWVFLPLSAIYLVGFIYLPETPMYLMKKNDYVGAEKSLRFYRGLSLTGTSKCFVMELTTLRQISEEKSENKNDIQMKLSDFTTPVARRAMIIGIGLVILNQFCGCFAMINYTATIFAKAGSNLSPNVSAMIVGFIQILGSYISTVLVERAGRKMLMVVSASGISMGLSVLGVYCYLDSIPGQNLWKWNFIPLLSFSFVIFVANLGVLSLPFLILTEIMPVKIKTVAMSICLIILNVCAFIAIKCLPTFIELFEMYGTMAIFASCSLIGTAFLIIYLPETKGKTFEEIMILLENY</sequence>
<dbReference type="GO" id="GO:0005886">
    <property type="term" value="C:plasma membrane"/>
    <property type="evidence" value="ECO:0007669"/>
    <property type="project" value="UniProtKB-SubCell"/>
</dbReference>
<feature type="transmembrane region" description="Helical" evidence="8">
    <location>
        <begin position="260"/>
        <end position="280"/>
    </location>
</feature>
<keyword evidence="5 8" id="KW-0812">Transmembrane</keyword>
<evidence type="ECO:0000256" key="6">
    <source>
        <dbReference type="ARBA" id="ARBA00022989"/>
    </source>
</evidence>
<dbReference type="VEuPathDB" id="VectorBase:CSON014045"/>
<dbReference type="SUPFAM" id="SSF103473">
    <property type="entry name" value="MFS general substrate transporter"/>
    <property type="match status" value="1"/>
</dbReference>
<dbReference type="Pfam" id="PF00083">
    <property type="entry name" value="Sugar_tr"/>
    <property type="match status" value="1"/>
</dbReference>
<dbReference type="InterPro" id="IPR044775">
    <property type="entry name" value="MFS_ERD6/Tret1-like"/>
</dbReference>
<keyword evidence="4" id="KW-0762">Sugar transport</keyword>
<evidence type="ECO:0000256" key="8">
    <source>
        <dbReference type="SAM" id="Phobius"/>
    </source>
</evidence>
<accession>A0A336KQ34</accession>
<dbReference type="PROSITE" id="PS50850">
    <property type="entry name" value="MFS"/>
    <property type="match status" value="1"/>
</dbReference>
<keyword evidence="7 8" id="KW-0472">Membrane</keyword>
<feature type="signal peptide" evidence="9">
    <location>
        <begin position="1"/>
        <end position="29"/>
    </location>
</feature>
<feature type="transmembrane region" description="Helical" evidence="8">
    <location>
        <begin position="110"/>
        <end position="132"/>
    </location>
</feature>
<protein>
    <submittedName>
        <fullName evidence="11">CSON014045 protein</fullName>
    </submittedName>
</protein>
<evidence type="ECO:0000256" key="3">
    <source>
        <dbReference type="ARBA" id="ARBA00022475"/>
    </source>
</evidence>
<evidence type="ECO:0000256" key="1">
    <source>
        <dbReference type="ARBA" id="ARBA00004651"/>
    </source>
</evidence>
<feature type="transmembrane region" description="Helical" evidence="8">
    <location>
        <begin position="325"/>
        <end position="347"/>
    </location>
</feature>
<feature type="transmembrane region" description="Helical" evidence="8">
    <location>
        <begin position="85"/>
        <end position="104"/>
    </location>
</feature>
<dbReference type="OMA" id="WGSLCCI"/>
<evidence type="ECO:0000259" key="10">
    <source>
        <dbReference type="PROSITE" id="PS50850"/>
    </source>
</evidence>
<evidence type="ECO:0000313" key="11">
    <source>
        <dbReference type="EMBL" id="SSX06629.1"/>
    </source>
</evidence>
<evidence type="ECO:0000256" key="5">
    <source>
        <dbReference type="ARBA" id="ARBA00022692"/>
    </source>
</evidence>
<feature type="transmembrane region" description="Helical" evidence="8">
    <location>
        <begin position="359"/>
        <end position="384"/>
    </location>
</feature>
<dbReference type="EMBL" id="UFQS01000752">
    <property type="protein sequence ID" value="SSX06629.1"/>
    <property type="molecule type" value="Genomic_DNA"/>
</dbReference>
<keyword evidence="3" id="KW-1003">Cell membrane</keyword>
<dbReference type="GO" id="GO:0051119">
    <property type="term" value="F:sugar transmembrane transporter activity"/>
    <property type="evidence" value="ECO:0007669"/>
    <property type="project" value="InterPro"/>
</dbReference>